<feature type="compositionally biased region" description="Polar residues" evidence="1">
    <location>
        <begin position="37"/>
        <end position="51"/>
    </location>
</feature>
<dbReference type="EMBL" id="JAYWVC010000189">
    <property type="protein sequence ID" value="MED7826908.1"/>
    <property type="molecule type" value="Genomic_DNA"/>
</dbReference>
<feature type="region of interest" description="Disordered" evidence="1">
    <location>
        <begin position="28"/>
        <end position="56"/>
    </location>
</feature>
<comment type="caution">
    <text evidence="3">The sequence shown here is derived from an EMBL/GenBank/DDBJ whole genome shotgun (WGS) entry which is preliminary data.</text>
</comment>
<keyword evidence="4" id="KW-1185">Reference proteome</keyword>
<evidence type="ECO:0000313" key="4">
    <source>
        <dbReference type="Proteomes" id="UP001333996"/>
    </source>
</evidence>
<evidence type="ECO:0000313" key="3">
    <source>
        <dbReference type="EMBL" id="MED7826908.1"/>
    </source>
</evidence>
<dbReference type="Proteomes" id="UP001333996">
    <property type="component" value="Unassembled WGS sequence"/>
</dbReference>
<name>A0ABU7FTT5_9ACTN</name>
<keyword evidence="2" id="KW-0732">Signal</keyword>
<gene>
    <name evidence="3" type="ORF">VXC91_34470</name>
</gene>
<dbReference type="RefSeq" id="WP_329511298.1">
    <property type="nucleotide sequence ID" value="NZ_BAAAYZ010000007.1"/>
</dbReference>
<feature type="chain" id="PRO_5045491053" description="Lipoprotein" evidence="2">
    <location>
        <begin position="23"/>
        <end position="241"/>
    </location>
</feature>
<evidence type="ECO:0000256" key="2">
    <source>
        <dbReference type="SAM" id="SignalP"/>
    </source>
</evidence>
<reference evidence="3" key="1">
    <citation type="submission" date="2024-01" db="EMBL/GenBank/DDBJ databases">
        <title>First draft genome sequence data of TA4-1, the type strain of Gram-positive actinobacterium Streptomyces chiangmaiensis.</title>
        <authorList>
            <person name="Yasawong M."/>
            <person name="Nantapong N."/>
        </authorList>
    </citation>
    <scope>NUCLEOTIDE SEQUENCE</scope>
    <source>
        <strain evidence="3">TA4-1</strain>
    </source>
</reference>
<evidence type="ECO:0000256" key="1">
    <source>
        <dbReference type="SAM" id="MobiDB-lite"/>
    </source>
</evidence>
<sequence>MYNGIRRAAAVAFAASALALVAACGGGAADDKDANPSDETSAASEPTSEPMSSRAAEKALLVDSDLPKGWKRDPQLVIDGEAAPEDLLAKPADAACQLLVDLFNTGRIDADYKANAQAVFLKGKNMVSQDVSAYSPDQAKRAMTALGKAIDECGTFDSKFGGGKAKVTTKPLEVDKVGDETLGFSLKVEYGDDMVVDVEYGVVRDGANTTSVQNNWVDDRGIEAFEKGLAKAAENLRAARD</sequence>
<organism evidence="3 4">
    <name type="scientific">Streptomyces chiangmaiensis</name>
    <dbReference type="NCBI Taxonomy" id="766497"/>
    <lineage>
        <taxon>Bacteria</taxon>
        <taxon>Bacillati</taxon>
        <taxon>Actinomycetota</taxon>
        <taxon>Actinomycetes</taxon>
        <taxon>Kitasatosporales</taxon>
        <taxon>Streptomycetaceae</taxon>
        <taxon>Streptomyces</taxon>
    </lineage>
</organism>
<feature type="signal peptide" evidence="2">
    <location>
        <begin position="1"/>
        <end position="22"/>
    </location>
</feature>
<dbReference type="PROSITE" id="PS51257">
    <property type="entry name" value="PROKAR_LIPOPROTEIN"/>
    <property type="match status" value="1"/>
</dbReference>
<evidence type="ECO:0008006" key="5">
    <source>
        <dbReference type="Google" id="ProtNLM"/>
    </source>
</evidence>
<protein>
    <recommendedName>
        <fullName evidence="5">Lipoprotein</fullName>
    </recommendedName>
</protein>
<proteinExistence type="predicted"/>
<accession>A0ABU7FTT5</accession>